<organism evidence="1 2">
    <name type="scientific">Halorubrum xinjiangense</name>
    <dbReference type="NCBI Taxonomy" id="261291"/>
    <lineage>
        <taxon>Archaea</taxon>
        <taxon>Methanobacteriati</taxon>
        <taxon>Methanobacteriota</taxon>
        <taxon>Stenosarchaea group</taxon>
        <taxon>Halobacteria</taxon>
        <taxon>Halobacteriales</taxon>
        <taxon>Haloferacaceae</taxon>
        <taxon>Halorubrum</taxon>
    </lineage>
</organism>
<sequence>MFVSVFDYACRLSVINSVRHLCVSDMNRRRSLSMGGILPDGITVLFINRAPRTAVLLTILTLGR</sequence>
<accession>A0A1G7NK70</accession>
<reference evidence="1 2" key="1">
    <citation type="submission" date="2016-10" db="EMBL/GenBank/DDBJ databases">
        <authorList>
            <person name="Varghese N."/>
            <person name="Submissions S."/>
        </authorList>
    </citation>
    <scope>NUCLEOTIDE SEQUENCE [LARGE SCALE GENOMIC DNA]</scope>
    <source>
        <strain evidence="1 2">CGMCC 1.3527</strain>
    </source>
</reference>
<dbReference type="AlphaFoldDB" id="A0A1G7NK70"/>
<protein>
    <submittedName>
        <fullName evidence="1">Uncharacterized protein</fullName>
    </submittedName>
</protein>
<dbReference type="EMBL" id="FNBO01000008">
    <property type="protein sequence ID" value="SDF74341.1"/>
    <property type="molecule type" value="Genomic_DNA"/>
</dbReference>
<proteinExistence type="predicted"/>
<keyword evidence="2" id="KW-1185">Reference proteome</keyword>
<name>A0A1G7NK70_9EURY</name>
<gene>
    <name evidence="1" type="ORF">SAMN04488067_1085</name>
</gene>
<dbReference type="Proteomes" id="UP000324020">
    <property type="component" value="Unassembled WGS sequence"/>
</dbReference>
<evidence type="ECO:0000313" key="2">
    <source>
        <dbReference type="Proteomes" id="UP000324020"/>
    </source>
</evidence>
<evidence type="ECO:0000313" key="1">
    <source>
        <dbReference type="EMBL" id="SDF74341.1"/>
    </source>
</evidence>